<dbReference type="EMBL" id="SRLO01000608">
    <property type="protein sequence ID" value="TNN50700.1"/>
    <property type="molecule type" value="Genomic_DNA"/>
</dbReference>
<organism evidence="2 3">
    <name type="scientific">Liparis tanakae</name>
    <name type="common">Tanaka's snailfish</name>
    <dbReference type="NCBI Taxonomy" id="230148"/>
    <lineage>
        <taxon>Eukaryota</taxon>
        <taxon>Metazoa</taxon>
        <taxon>Chordata</taxon>
        <taxon>Craniata</taxon>
        <taxon>Vertebrata</taxon>
        <taxon>Euteleostomi</taxon>
        <taxon>Actinopterygii</taxon>
        <taxon>Neopterygii</taxon>
        <taxon>Teleostei</taxon>
        <taxon>Neoteleostei</taxon>
        <taxon>Acanthomorphata</taxon>
        <taxon>Eupercaria</taxon>
        <taxon>Perciformes</taxon>
        <taxon>Cottioidei</taxon>
        <taxon>Cottales</taxon>
        <taxon>Liparidae</taxon>
        <taxon>Liparis</taxon>
    </lineage>
</organism>
<dbReference type="AlphaFoldDB" id="A0A4Z2GBR3"/>
<feature type="region of interest" description="Disordered" evidence="1">
    <location>
        <begin position="1"/>
        <end position="30"/>
    </location>
</feature>
<keyword evidence="3" id="KW-1185">Reference proteome</keyword>
<comment type="caution">
    <text evidence="2">The sequence shown here is derived from an EMBL/GenBank/DDBJ whole genome shotgun (WGS) entry which is preliminary data.</text>
</comment>
<reference evidence="2 3" key="1">
    <citation type="submission" date="2019-03" db="EMBL/GenBank/DDBJ databases">
        <title>First draft genome of Liparis tanakae, snailfish: a comprehensive survey of snailfish specific genes.</title>
        <authorList>
            <person name="Kim W."/>
            <person name="Song I."/>
            <person name="Jeong J.-H."/>
            <person name="Kim D."/>
            <person name="Kim S."/>
            <person name="Ryu S."/>
            <person name="Song J.Y."/>
            <person name="Lee S.K."/>
        </authorList>
    </citation>
    <scope>NUCLEOTIDE SEQUENCE [LARGE SCALE GENOMIC DNA]</scope>
    <source>
        <tissue evidence="2">Muscle</tissue>
    </source>
</reference>
<dbReference type="Proteomes" id="UP000314294">
    <property type="component" value="Unassembled WGS sequence"/>
</dbReference>
<evidence type="ECO:0000313" key="2">
    <source>
        <dbReference type="EMBL" id="TNN50700.1"/>
    </source>
</evidence>
<sequence>MADLRTSCAGDHKLNKPAAPAEPTADGKPVTLWRGFHNKQISSSVLTRDLGCRAASGSTPWTSAERTISQSGVLSFMGFGNDYWGSFYRKRFSNCGPSGA</sequence>
<gene>
    <name evidence="2" type="ORF">EYF80_039089</name>
</gene>
<evidence type="ECO:0000256" key="1">
    <source>
        <dbReference type="SAM" id="MobiDB-lite"/>
    </source>
</evidence>
<proteinExistence type="predicted"/>
<name>A0A4Z2GBR3_9TELE</name>
<evidence type="ECO:0000313" key="3">
    <source>
        <dbReference type="Proteomes" id="UP000314294"/>
    </source>
</evidence>
<protein>
    <submittedName>
        <fullName evidence="2">Uncharacterized protein</fullName>
    </submittedName>
</protein>
<accession>A0A4Z2GBR3</accession>